<gene>
    <name evidence="3" type="ORF">Msub_11513</name>
</gene>
<reference evidence="3 4" key="1">
    <citation type="submission" date="2015-06" db="EMBL/GenBank/DDBJ databases">
        <title>Marinobacter subterrani, a genetically tractable neutrophilic iron-oxidizing strain isolated from the Soudan Iron Mine.</title>
        <authorList>
            <person name="Bonis B.M."/>
            <person name="Gralnick J.A."/>
        </authorList>
    </citation>
    <scope>NUCLEOTIDE SEQUENCE [LARGE SCALE GENOMIC DNA]</scope>
    <source>
        <strain evidence="3 4">JG233</strain>
    </source>
</reference>
<dbReference type="RefSeq" id="WP_048495430.1">
    <property type="nucleotide sequence ID" value="NZ_LFBU01000001.1"/>
</dbReference>
<evidence type="ECO:0000313" key="4">
    <source>
        <dbReference type="Proteomes" id="UP000036102"/>
    </source>
</evidence>
<evidence type="ECO:0000259" key="2">
    <source>
        <dbReference type="Pfam" id="PF13511"/>
    </source>
</evidence>
<dbReference type="PATRIC" id="fig|1658765.3.peg.1507"/>
<dbReference type="InterPro" id="IPR025392">
    <property type="entry name" value="DUF4124"/>
</dbReference>
<evidence type="ECO:0000313" key="3">
    <source>
        <dbReference type="EMBL" id="KMQ75311.1"/>
    </source>
</evidence>
<accession>A0A0J7JBX3</accession>
<dbReference type="OrthoDB" id="5771047at2"/>
<dbReference type="Proteomes" id="UP000036102">
    <property type="component" value="Unassembled WGS sequence"/>
</dbReference>
<dbReference type="Pfam" id="PF13511">
    <property type="entry name" value="DUF4124"/>
    <property type="match status" value="1"/>
</dbReference>
<proteinExistence type="predicted"/>
<keyword evidence="4" id="KW-1185">Reference proteome</keyword>
<feature type="chain" id="PRO_5005289808" description="DUF4124 domain-containing protein" evidence="1">
    <location>
        <begin position="22"/>
        <end position="155"/>
    </location>
</feature>
<feature type="domain" description="DUF4124" evidence="2">
    <location>
        <begin position="11"/>
        <end position="53"/>
    </location>
</feature>
<dbReference type="AlphaFoldDB" id="A0A0J7JBX3"/>
<dbReference type="EMBL" id="LFBU01000001">
    <property type="protein sequence ID" value="KMQ75311.1"/>
    <property type="molecule type" value="Genomic_DNA"/>
</dbReference>
<organism evidence="3 4">
    <name type="scientific">Marinobacter subterrani</name>
    <dbReference type="NCBI Taxonomy" id="1658765"/>
    <lineage>
        <taxon>Bacteria</taxon>
        <taxon>Pseudomonadati</taxon>
        <taxon>Pseudomonadota</taxon>
        <taxon>Gammaproteobacteria</taxon>
        <taxon>Pseudomonadales</taxon>
        <taxon>Marinobacteraceae</taxon>
        <taxon>Marinobacter</taxon>
    </lineage>
</organism>
<comment type="caution">
    <text evidence="3">The sequence shown here is derived from an EMBL/GenBank/DDBJ whole genome shotgun (WGS) entry which is preliminary data.</text>
</comment>
<evidence type="ECO:0000256" key="1">
    <source>
        <dbReference type="SAM" id="SignalP"/>
    </source>
</evidence>
<sequence length="155" mass="17170">MLKEVIISISMLLAMPAAANAAVYKCTINGQAVFSDEPCGEDAKKLDHQPAPAIGGRFDTGTDAEFYEPEKRASESTSDPCPYINSTRMRRLQIENKITRGMKPADVRRSWGPPSSVRTGGSSIQWAYHYPGGSANYVYFKHGCVSDWSGYYRTY</sequence>
<name>A0A0J7JBX3_9GAMM</name>
<keyword evidence="1" id="KW-0732">Signal</keyword>
<feature type="signal peptide" evidence="1">
    <location>
        <begin position="1"/>
        <end position="21"/>
    </location>
</feature>
<protein>
    <recommendedName>
        <fullName evidence="2">DUF4124 domain-containing protein</fullName>
    </recommendedName>
</protein>